<dbReference type="RefSeq" id="WP_183356851.1">
    <property type="nucleotide sequence ID" value="NZ_BLXX01000030.1"/>
</dbReference>
<keyword evidence="2" id="KW-0449">Lipoprotein</keyword>
<evidence type="ECO:0000313" key="3">
    <source>
        <dbReference type="Proteomes" id="UP000556026"/>
    </source>
</evidence>
<sequence>MKKMLAVVLAALLLGSMGCAGDKAKELFETAQFEEKQHNNEHAEKLYNEIVSRYPDSVVAKQAQERLAVLKKK</sequence>
<accession>A0A6V8MQS8</accession>
<feature type="chain" id="PRO_5027973955" evidence="1">
    <location>
        <begin position="21"/>
        <end position="73"/>
    </location>
</feature>
<evidence type="ECO:0000313" key="2">
    <source>
        <dbReference type="EMBL" id="GFO62073.1"/>
    </source>
</evidence>
<proteinExistence type="predicted"/>
<dbReference type="Proteomes" id="UP000556026">
    <property type="component" value="Unassembled WGS sequence"/>
</dbReference>
<dbReference type="AlphaFoldDB" id="A0A6V8MQS8"/>
<gene>
    <name evidence="2" type="ORF">GMST_43980</name>
</gene>
<name>A0A6V8MQS8_9BACT</name>
<reference evidence="3" key="1">
    <citation type="submission" date="2020-06" db="EMBL/GenBank/DDBJ databases">
        <title>Draft genomic sequence of Geomonas sp. Red330.</title>
        <authorList>
            <person name="Itoh H."/>
            <person name="Zhenxing X."/>
            <person name="Ushijima N."/>
            <person name="Masuda Y."/>
            <person name="Shiratori Y."/>
            <person name="Senoo K."/>
        </authorList>
    </citation>
    <scope>NUCLEOTIDE SEQUENCE [LARGE SCALE GENOMIC DNA]</scope>
    <source>
        <strain evidence="3">Red330</strain>
    </source>
</reference>
<dbReference type="EMBL" id="BLXX01000030">
    <property type="protein sequence ID" value="GFO62073.1"/>
    <property type="molecule type" value="Genomic_DNA"/>
</dbReference>
<dbReference type="InterPro" id="IPR011990">
    <property type="entry name" value="TPR-like_helical_dom_sf"/>
</dbReference>
<evidence type="ECO:0000256" key="1">
    <source>
        <dbReference type="SAM" id="SignalP"/>
    </source>
</evidence>
<feature type="signal peptide" evidence="1">
    <location>
        <begin position="1"/>
        <end position="20"/>
    </location>
</feature>
<organism evidence="2 3">
    <name type="scientific">Geomonas silvestris</name>
    <dbReference type="NCBI Taxonomy" id="2740184"/>
    <lineage>
        <taxon>Bacteria</taxon>
        <taxon>Pseudomonadati</taxon>
        <taxon>Thermodesulfobacteriota</taxon>
        <taxon>Desulfuromonadia</taxon>
        <taxon>Geobacterales</taxon>
        <taxon>Geobacteraceae</taxon>
        <taxon>Geomonas</taxon>
    </lineage>
</organism>
<keyword evidence="1" id="KW-0732">Signal</keyword>
<dbReference type="Gene3D" id="1.25.40.10">
    <property type="entry name" value="Tetratricopeptide repeat domain"/>
    <property type="match status" value="1"/>
</dbReference>
<keyword evidence="3" id="KW-1185">Reference proteome</keyword>
<protein>
    <submittedName>
        <fullName evidence="2">Lipoprotein</fullName>
    </submittedName>
</protein>
<comment type="caution">
    <text evidence="2">The sequence shown here is derived from an EMBL/GenBank/DDBJ whole genome shotgun (WGS) entry which is preliminary data.</text>
</comment>
<dbReference type="PROSITE" id="PS51257">
    <property type="entry name" value="PROKAR_LIPOPROTEIN"/>
    <property type="match status" value="1"/>
</dbReference>